<dbReference type="Proteomes" id="UP000237350">
    <property type="component" value="Unassembled WGS sequence"/>
</dbReference>
<dbReference type="PANTHER" id="PTHR42928:SF5">
    <property type="entry name" value="BLR1237 PROTEIN"/>
    <property type="match status" value="1"/>
</dbReference>
<evidence type="ECO:0000313" key="3">
    <source>
        <dbReference type="Proteomes" id="UP000237350"/>
    </source>
</evidence>
<name>A0A2S4JI39_9SPIO</name>
<reference evidence="3" key="1">
    <citation type="submission" date="2015-12" db="EMBL/GenBank/DDBJ databases">
        <authorList>
            <person name="Lodha T.D."/>
            <person name="Chintalapati S."/>
            <person name="Chintalapati V.R."/>
            <person name="Sravanthi T."/>
        </authorList>
    </citation>
    <scope>NUCLEOTIDE SEQUENCE [LARGE SCALE GENOMIC DNA]</scope>
    <source>
        <strain evidence="3">JC133</strain>
    </source>
</reference>
<keyword evidence="3" id="KW-1185">Reference proteome</keyword>
<evidence type="ECO:0008006" key="4">
    <source>
        <dbReference type="Google" id="ProtNLM"/>
    </source>
</evidence>
<dbReference type="Pfam" id="PF03401">
    <property type="entry name" value="TctC"/>
    <property type="match status" value="1"/>
</dbReference>
<proteinExistence type="inferred from homology"/>
<dbReference type="InterPro" id="IPR042100">
    <property type="entry name" value="Bug_dom1"/>
</dbReference>
<dbReference type="CDD" id="cd07012">
    <property type="entry name" value="PBP2_Bug_TTT"/>
    <property type="match status" value="1"/>
</dbReference>
<comment type="caution">
    <text evidence="2">The sequence shown here is derived from an EMBL/GenBank/DDBJ whole genome shotgun (WGS) entry which is preliminary data.</text>
</comment>
<protein>
    <recommendedName>
        <fullName evidence="4">Tripartite tricarboxylate transporter substrate binding protein</fullName>
    </recommendedName>
</protein>
<comment type="similarity">
    <text evidence="1">Belongs to the UPF0065 (bug) family.</text>
</comment>
<dbReference type="AlphaFoldDB" id="A0A2S4JI39"/>
<dbReference type="InterPro" id="IPR005064">
    <property type="entry name" value="BUG"/>
</dbReference>
<evidence type="ECO:0000256" key="1">
    <source>
        <dbReference type="ARBA" id="ARBA00006987"/>
    </source>
</evidence>
<evidence type="ECO:0000313" key="2">
    <source>
        <dbReference type="EMBL" id="POQ99173.1"/>
    </source>
</evidence>
<dbReference type="EMBL" id="LPWH01000110">
    <property type="protein sequence ID" value="POQ99173.1"/>
    <property type="molecule type" value="Genomic_DNA"/>
</dbReference>
<dbReference type="Gene3D" id="3.40.190.150">
    <property type="entry name" value="Bordetella uptake gene, domain 1"/>
    <property type="match status" value="1"/>
</dbReference>
<dbReference type="PANTHER" id="PTHR42928">
    <property type="entry name" value="TRICARBOXYLATE-BINDING PROTEIN"/>
    <property type="match status" value="1"/>
</dbReference>
<accession>A0A2S4JI39</accession>
<dbReference type="Gene3D" id="3.40.190.10">
    <property type="entry name" value="Periplasmic binding protein-like II"/>
    <property type="match status" value="1"/>
</dbReference>
<gene>
    <name evidence="2" type="ORF">AU468_10490</name>
</gene>
<sequence>MILVCFLASLAFAGGQGEKGADAFPSRTPTIVIGYGAGGGTDTAIRPIVAEMEKFFGRSITVVNMPGADSAVAADYVLNQKADGYTWFGTGNSALAVMLKLRGLSNTDWREWETLMTVIGPSLLVVRKDSPIRTMDDVIEYFQREDVVAGVTGLGSEPHLFIDEVHSLSGGRSITYTPYGGCHPAAVAVIRREADIAPVAMSAVLDFVRAGEVHPIVAFGTTEPVEIEIDGKTVSIPNIGAAYPPAAHLENIQESWPIYVPRSVPVEIRRKIREAFEWAVQQPSVQEFADSRGLLVSGVTGEEADRIMSFVESNVGWALEAAGIAEHSPASFDIPKPEDWVWPPAGWNVEY</sequence>
<organism evidence="2 3">
    <name type="scientific">Alkalispirochaeta sphaeroplastigenens</name>
    <dbReference type="NCBI Taxonomy" id="1187066"/>
    <lineage>
        <taxon>Bacteria</taxon>
        <taxon>Pseudomonadati</taxon>
        <taxon>Spirochaetota</taxon>
        <taxon>Spirochaetia</taxon>
        <taxon>Spirochaetales</taxon>
        <taxon>Spirochaetaceae</taxon>
        <taxon>Alkalispirochaeta</taxon>
    </lineage>
</organism>